<dbReference type="EMBL" id="JBHSNB010000001">
    <property type="protein sequence ID" value="MFC5584024.1"/>
    <property type="molecule type" value="Genomic_DNA"/>
</dbReference>
<dbReference type="InterPro" id="IPR017961">
    <property type="entry name" value="DNA_pol_Y-fam_little_finger"/>
</dbReference>
<keyword evidence="4" id="KW-0227">DNA damage</keyword>
<dbReference type="PANTHER" id="PTHR35369">
    <property type="entry name" value="BLR3025 PROTEIN-RELATED"/>
    <property type="match status" value="1"/>
</dbReference>
<dbReference type="CDD" id="cd03468">
    <property type="entry name" value="PolY_like"/>
    <property type="match status" value="1"/>
</dbReference>
<sequence>MKRFLSVFLPRWPIERRTMRSGRVRPPGDGQKPRNEEPLVLVSTTDNGQRITALNRAAGALGFSPGMALADARAIHPALKVAHADLQGDERALIRLALWCQCFSPFTRPDFPDGVSLDITGCAHLFGGEAALVDTLARKLDGFGLTARLALAPTIGGAWALARHAPADKLILTRESLHKHIAPLPVCALRLEQKTVEAMEKLGLKHVGDLIGRPRAPLAARFGPFALRRLDEALGHEEESFRPLNPPHLHTAHCRFAEPIVTQEAIEIAIQRLARDLCAMLEKAGKGARRMELRLFRVDGWFEALPLATSTATRDAGHLAQLLGERLERITDRAGFGFEAASLTALAVENLAMRQEDLSDDPQSGRTGDIAPLLDRLVNRFGAQNVTRAAPYASFLPERASHSIPVLRKVSDHDWQAHLRHIQDGAAFARPLFLFPVPEPVTTLAGVPDGPPSRFEWRRVAHRVVRAEGPERIAPEWWRAPFGASRKTRDYFRVEDDTGRRFWLFRDGLYERDEEAPRWFLHGVFA</sequence>
<evidence type="ECO:0000259" key="7">
    <source>
        <dbReference type="Pfam" id="PF00817"/>
    </source>
</evidence>
<dbReference type="Pfam" id="PF11799">
    <property type="entry name" value="IMS_C"/>
    <property type="match status" value="1"/>
</dbReference>
<evidence type="ECO:0000256" key="1">
    <source>
        <dbReference type="ARBA" id="ARBA00001946"/>
    </source>
</evidence>
<evidence type="ECO:0000313" key="9">
    <source>
        <dbReference type="EMBL" id="MFC5584024.1"/>
    </source>
</evidence>
<evidence type="ECO:0000256" key="3">
    <source>
        <dbReference type="ARBA" id="ARBA00012417"/>
    </source>
</evidence>
<comment type="cofactor">
    <cofactor evidence="1">
        <name>Mg(2+)</name>
        <dbReference type="ChEBI" id="CHEBI:18420"/>
    </cofactor>
</comment>
<dbReference type="InterPro" id="IPR001126">
    <property type="entry name" value="UmuC"/>
</dbReference>
<accession>A0ABW0T5Z9</accession>
<dbReference type="SUPFAM" id="SSF56672">
    <property type="entry name" value="DNA/RNA polymerases"/>
    <property type="match status" value="1"/>
</dbReference>
<evidence type="ECO:0000259" key="8">
    <source>
        <dbReference type="Pfam" id="PF11799"/>
    </source>
</evidence>
<evidence type="ECO:0000256" key="2">
    <source>
        <dbReference type="ARBA" id="ARBA00011245"/>
    </source>
</evidence>
<feature type="domain" description="UmuC" evidence="7">
    <location>
        <begin position="36"/>
        <end position="159"/>
    </location>
</feature>
<dbReference type="RefSeq" id="WP_246637793.1">
    <property type="nucleotide sequence ID" value="NZ_CP078143.1"/>
</dbReference>
<evidence type="ECO:0000256" key="6">
    <source>
        <dbReference type="ARBA" id="ARBA00049244"/>
    </source>
</evidence>
<dbReference type="InterPro" id="IPR043502">
    <property type="entry name" value="DNA/RNA_pol_sf"/>
</dbReference>
<name>A0ABW0T5Z9_9HYPH</name>
<keyword evidence="10" id="KW-1185">Reference proteome</keyword>
<comment type="function">
    <text evidence="5">Poorly processive, error-prone DNA polymerase involved in untargeted mutagenesis. Copies undamaged DNA at stalled replication forks, which arise in vivo from mismatched or misaligned primer ends. These misaligned primers can be extended by PolIV. Exhibits no 3'-5' exonuclease (proofreading) activity. May be involved in translesional synthesis, in conjunction with the beta clamp from PolIII.</text>
</comment>
<comment type="subunit">
    <text evidence="2">Monomer.</text>
</comment>
<feature type="domain" description="DNA polymerase Y-family little finger" evidence="8">
    <location>
        <begin position="256"/>
        <end position="351"/>
    </location>
</feature>
<gene>
    <name evidence="9" type="ORF">ACFPOD_02795</name>
</gene>
<dbReference type="EC" id="2.7.7.7" evidence="3"/>
<evidence type="ECO:0000256" key="5">
    <source>
        <dbReference type="ARBA" id="ARBA00025589"/>
    </source>
</evidence>
<dbReference type="PANTHER" id="PTHR35369:SF2">
    <property type="entry name" value="BLR3025 PROTEIN"/>
    <property type="match status" value="1"/>
</dbReference>
<comment type="catalytic activity">
    <reaction evidence="6">
        <text>DNA(n) + a 2'-deoxyribonucleoside 5'-triphosphate = DNA(n+1) + diphosphate</text>
        <dbReference type="Rhea" id="RHEA:22508"/>
        <dbReference type="Rhea" id="RHEA-COMP:17339"/>
        <dbReference type="Rhea" id="RHEA-COMP:17340"/>
        <dbReference type="ChEBI" id="CHEBI:33019"/>
        <dbReference type="ChEBI" id="CHEBI:61560"/>
        <dbReference type="ChEBI" id="CHEBI:173112"/>
        <dbReference type="EC" id="2.7.7.7"/>
    </reaction>
</comment>
<dbReference type="InterPro" id="IPR050356">
    <property type="entry name" value="SulA_CellDiv_inhibitor"/>
</dbReference>
<dbReference type="Pfam" id="PF00817">
    <property type="entry name" value="IMS"/>
    <property type="match status" value="1"/>
</dbReference>
<proteinExistence type="predicted"/>
<evidence type="ECO:0000313" key="10">
    <source>
        <dbReference type="Proteomes" id="UP001596107"/>
    </source>
</evidence>
<protein>
    <recommendedName>
        <fullName evidence="3">DNA-directed DNA polymerase</fullName>
        <ecNumber evidence="3">2.7.7.7</ecNumber>
    </recommendedName>
</protein>
<evidence type="ECO:0000256" key="4">
    <source>
        <dbReference type="ARBA" id="ARBA00022763"/>
    </source>
</evidence>
<dbReference type="Proteomes" id="UP001596107">
    <property type="component" value="Unassembled WGS sequence"/>
</dbReference>
<comment type="caution">
    <text evidence="9">The sequence shown here is derived from an EMBL/GenBank/DDBJ whole genome shotgun (WGS) entry which is preliminary data.</text>
</comment>
<organism evidence="9 10">
    <name type="scientific">Nitratireductor kimnyeongensis</name>
    <dbReference type="NCBI Taxonomy" id="430679"/>
    <lineage>
        <taxon>Bacteria</taxon>
        <taxon>Pseudomonadati</taxon>
        <taxon>Pseudomonadota</taxon>
        <taxon>Alphaproteobacteria</taxon>
        <taxon>Hyphomicrobiales</taxon>
        <taxon>Phyllobacteriaceae</taxon>
        <taxon>Nitratireductor</taxon>
    </lineage>
</organism>
<reference evidence="10" key="1">
    <citation type="journal article" date="2019" name="Int. J. Syst. Evol. Microbiol.">
        <title>The Global Catalogue of Microorganisms (GCM) 10K type strain sequencing project: providing services to taxonomists for standard genome sequencing and annotation.</title>
        <authorList>
            <consortium name="The Broad Institute Genomics Platform"/>
            <consortium name="The Broad Institute Genome Sequencing Center for Infectious Disease"/>
            <person name="Wu L."/>
            <person name="Ma J."/>
        </authorList>
    </citation>
    <scope>NUCLEOTIDE SEQUENCE [LARGE SCALE GENOMIC DNA]</scope>
    <source>
        <strain evidence="10">JCM 3366</strain>
    </source>
</reference>